<gene>
    <name evidence="3" type="ORF">Clacol_004899</name>
</gene>
<keyword evidence="4" id="KW-1185">Reference proteome</keyword>
<keyword evidence="1" id="KW-0677">Repeat</keyword>
<dbReference type="Proteomes" id="UP001050691">
    <property type="component" value="Unassembled WGS sequence"/>
</dbReference>
<comment type="caution">
    <text evidence="3">The sequence shown here is derived from an EMBL/GenBank/DDBJ whole genome shotgun (WGS) entry which is preliminary data.</text>
</comment>
<dbReference type="InterPro" id="IPR056884">
    <property type="entry name" value="NPHP3-like_N"/>
</dbReference>
<accession>A0AAV5AAE7</accession>
<evidence type="ECO:0000259" key="2">
    <source>
        <dbReference type="Pfam" id="PF24883"/>
    </source>
</evidence>
<dbReference type="Pfam" id="PF24883">
    <property type="entry name" value="NPHP3_N"/>
    <property type="match status" value="1"/>
</dbReference>
<evidence type="ECO:0000313" key="3">
    <source>
        <dbReference type="EMBL" id="GJJ10672.1"/>
    </source>
</evidence>
<sequence>MGLSAFTLPRERRGPGLTLEDFIRLIEILRMLRDAGIKLTSRTQCKKLVDNRRISVRGILTIAIPVSGDTDEEVMVSMVNAQGTNPITQNDQQRRDLSLCIERIITDTQEIDQNILDLFETLDSTYKFIEESMEIQRIRAGINIIEPIELHVQSYQDSFKKLLAKFQTYSALHTEIPVGRLLQLNKSTGENLDLNNLPYASGAGLHTGKQCLPGTHVGVLAEIVDWINNDDDDCPRLFWLAGSAGTRKSAISHSIASRFESIKRLGSSFCFDKNSVERRDKKFSTIVRDDLDPQIKHELAKIIKDEISLHRTTDLQLQ</sequence>
<feature type="domain" description="Nephrocystin 3-like N-terminal" evidence="2">
    <location>
        <begin position="222"/>
        <end position="303"/>
    </location>
</feature>
<evidence type="ECO:0000313" key="4">
    <source>
        <dbReference type="Proteomes" id="UP001050691"/>
    </source>
</evidence>
<dbReference type="EMBL" id="BPWL01000005">
    <property type="protein sequence ID" value="GJJ10672.1"/>
    <property type="molecule type" value="Genomic_DNA"/>
</dbReference>
<dbReference type="AlphaFoldDB" id="A0AAV5AAE7"/>
<name>A0AAV5AAE7_9AGAM</name>
<protein>
    <recommendedName>
        <fullName evidence="2">Nephrocystin 3-like N-terminal domain-containing protein</fullName>
    </recommendedName>
</protein>
<reference evidence="3" key="1">
    <citation type="submission" date="2021-10" db="EMBL/GenBank/DDBJ databases">
        <title>De novo Genome Assembly of Clathrus columnatus (Basidiomycota, Fungi) Using Illumina and Nanopore Sequence Data.</title>
        <authorList>
            <person name="Ogiso-Tanaka E."/>
            <person name="Itagaki H."/>
            <person name="Hosoya T."/>
            <person name="Hosaka K."/>
        </authorList>
    </citation>
    <scope>NUCLEOTIDE SEQUENCE</scope>
    <source>
        <strain evidence="3">MO-923</strain>
    </source>
</reference>
<evidence type="ECO:0000256" key="1">
    <source>
        <dbReference type="ARBA" id="ARBA00022737"/>
    </source>
</evidence>
<proteinExistence type="predicted"/>
<organism evidence="3 4">
    <name type="scientific">Clathrus columnatus</name>
    <dbReference type="NCBI Taxonomy" id="1419009"/>
    <lineage>
        <taxon>Eukaryota</taxon>
        <taxon>Fungi</taxon>
        <taxon>Dikarya</taxon>
        <taxon>Basidiomycota</taxon>
        <taxon>Agaricomycotina</taxon>
        <taxon>Agaricomycetes</taxon>
        <taxon>Phallomycetidae</taxon>
        <taxon>Phallales</taxon>
        <taxon>Clathraceae</taxon>
        <taxon>Clathrus</taxon>
    </lineage>
</organism>